<name>A0A1G7ATD4_9ACTN</name>
<evidence type="ECO:0000256" key="3">
    <source>
        <dbReference type="ARBA" id="ARBA00023163"/>
    </source>
</evidence>
<protein>
    <submittedName>
        <fullName evidence="5">GntR family transcriptional regulator, transcriptional repressor for pyruvate dehydrogenase complex</fullName>
    </submittedName>
</protein>
<organism evidence="5 6">
    <name type="scientific">Glycomyces harbinensis</name>
    <dbReference type="NCBI Taxonomy" id="58114"/>
    <lineage>
        <taxon>Bacteria</taxon>
        <taxon>Bacillati</taxon>
        <taxon>Actinomycetota</taxon>
        <taxon>Actinomycetes</taxon>
        <taxon>Glycomycetales</taxon>
        <taxon>Glycomycetaceae</taxon>
        <taxon>Glycomyces</taxon>
    </lineage>
</organism>
<dbReference type="OrthoDB" id="7989071at2"/>
<dbReference type="STRING" id="58114.SAMN05216270_11496"/>
<dbReference type="InterPro" id="IPR008920">
    <property type="entry name" value="TF_FadR/GntR_C"/>
</dbReference>
<dbReference type="GO" id="GO:0003677">
    <property type="term" value="F:DNA binding"/>
    <property type="evidence" value="ECO:0007669"/>
    <property type="project" value="UniProtKB-KW"/>
</dbReference>
<dbReference type="RefSeq" id="WP_091039369.1">
    <property type="nucleotide sequence ID" value="NZ_FNAD01000014.1"/>
</dbReference>
<gene>
    <name evidence="5" type="ORF">SAMN05216270_11496</name>
</gene>
<dbReference type="CDD" id="cd07377">
    <property type="entry name" value="WHTH_GntR"/>
    <property type="match status" value="1"/>
</dbReference>
<dbReference type="PANTHER" id="PTHR43537">
    <property type="entry name" value="TRANSCRIPTIONAL REGULATOR, GNTR FAMILY"/>
    <property type="match status" value="1"/>
</dbReference>
<dbReference type="InterPro" id="IPR000524">
    <property type="entry name" value="Tscrpt_reg_HTH_GntR"/>
</dbReference>
<evidence type="ECO:0000256" key="1">
    <source>
        <dbReference type="ARBA" id="ARBA00023015"/>
    </source>
</evidence>
<keyword evidence="2" id="KW-0238">DNA-binding</keyword>
<dbReference type="GO" id="GO:0003700">
    <property type="term" value="F:DNA-binding transcription factor activity"/>
    <property type="evidence" value="ECO:0007669"/>
    <property type="project" value="InterPro"/>
</dbReference>
<evidence type="ECO:0000259" key="4">
    <source>
        <dbReference type="PROSITE" id="PS50949"/>
    </source>
</evidence>
<dbReference type="PRINTS" id="PR00035">
    <property type="entry name" value="HTHGNTR"/>
</dbReference>
<dbReference type="InterPro" id="IPR011711">
    <property type="entry name" value="GntR_C"/>
</dbReference>
<sequence length="232" mass="25427">MANQDKAPVEGRRSDDVARRILDRIRNGELRPGDRLPNERELAVDLGVSRPVVREAISNLIGRGVVTPRGGSGSTVTAIGPDHVQESLALYLSGNALDYRSIHEVRELVETYAAGIAARRAQPGDVAHLTELVDRLEDEELDIAEHTRADVEFHAAITRLTGNEIFGLILASLHHGLVEVREHNLELPAAHHEAVRSHRAILEAIAGGEEIAARTAMAAHLHAVFMFWQERG</sequence>
<dbReference type="SMART" id="SM00345">
    <property type="entry name" value="HTH_GNTR"/>
    <property type="match status" value="1"/>
</dbReference>
<evidence type="ECO:0000313" key="5">
    <source>
        <dbReference type="EMBL" id="SDE17196.1"/>
    </source>
</evidence>
<dbReference type="Proteomes" id="UP000198949">
    <property type="component" value="Unassembled WGS sequence"/>
</dbReference>
<dbReference type="Gene3D" id="1.10.10.10">
    <property type="entry name" value="Winged helix-like DNA-binding domain superfamily/Winged helix DNA-binding domain"/>
    <property type="match status" value="1"/>
</dbReference>
<proteinExistence type="predicted"/>
<dbReference type="Pfam" id="PF00392">
    <property type="entry name" value="GntR"/>
    <property type="match status" value="1"/>
</dbReference>
<dbReference type="Gene3D" id="1.20.120.530">
    <property type="entry name" value="GntR ligand-binding domain-like"/>
    <property type="match status" value="1"/>
</dbReference>
<dbReference type="EMBL" id="FNAD01000014">
    <property type="protein sequence ID" value="SDE17196.1"/>
    <property type="molecule type" value="Genomic_DNA"/>
</dbReference>
<dbReference type="InterPro" id="IPR036390">
    <property type="entry name" value="WH_DNA-bd_sf"/>
</dbReference>
<dbReference type="SUPFAM" id="SSF48008">
    <property type="entry name" value="GntR ligand-binding domain-like"/>
    <property type="match status" value="1"/>
</dbReference>
<accession>A0A1G7ATD4</accession>
<keyword evidence="3" id="KW-0804">Transcription</keyword>
<dbReference type="PANTHER" id="PTHR43537:SF24">
    <property type="entry name" value="GLUCONATE OPERON TRANSCRIPTIONAL REPRESSOR"/>
    <property type="match status" value="1"/>
</dbReference>
<dbReference type="Pfam" id="PF07729">
    <property type="entry name" value="FCD"/>
    <property type="match status" value="1"/>
</dbReference>
<dbReference type="InterPro" id="IPR036388">
    <property type="entry name" value="WH-like_DNA-bd_sf"/>
</dbReference>
<dbReference type="SMART" id="SM00895">
    <property type="entry name" value="FCD"/>
    <property type="match status" value="1"/>
</dbReference>
<keyword evidence="5" id="KW-0670">Pyruvate</keyword>
<reference evidence="6" key="1">
    <citation type="submission" date="2016-10" db="EMBL/GenBank/DDBJ databases">
        <authorList>
            <person name="Varghese N."/>
            <person name="Submissions S."/>
        </authorList>
    </citation>
    <scope>NUCLEOTIDE SEQUENCE [LARGE SCALE GENOMIC DNA]</scope>
    <source>
        <strain evidence="6">CGMCC 4.3516</strain>
    </source>
</reference>
<feature type="domain" description="HTH gntR-type" evidence="4">
    <location>
        <begin position="11"/>
        <end position="79"/>
    </location>
</feature>
<keyword evidence="6" id="KW-1185">Reference proteome</keyword>
<keyword evidence="1" id="KW-0805">Transcription regulation</keyword>
<dbReference type="SUPFAM" id="SSF46785">
    <property type="entry name" value="Winged helix' DNA-binding domain"/>
    <property type="match status" value="1"/>
</dbReference>
<evidence type="ECO:0000313" key="6">
    <source>
        <dbReference type="Proteomes" id="UP000198949"/>
    </source>
</evidence>
<dbReference type="PROSITE" id="PS50949">
    <property type="entry name" value="HTH_GNTR"/>
    <property type="match status" value="1"/>
</dbReference>
<evidence type="ECO:0000256" key="2">
    <source>
        <dbReference type="ARBA" id="ARBA00023125"/>
    </source>
</evidence>
<dbReference type="AlphaFoldDB" id="A0A1G7ATD4"/>